<gene>
    <name evidence="1" type="ORF">D0863_04298</name>
</gene>
<dbReference type="GO" id="GO:0005742">
    <property type="term" value="C:mitochondrial outer membrane translocase complex"/>
    <property type="evidence" value="ECO:0007669"/>
    <property type="project" value="InterPro"/>
</dbReference>
<comment type="caution">
    <text evidence="1">The sequence shown here is derived from an EMBL/GenBank/DDBJ whole genome shotgun (WGS) entry which is preliminary data.</text>
</comment>
<dbReference type="Pfam" id="PF17112">
    <property type="entry name" value="Tom6"/>
    <property type="match status" value="1"/>
</dbReference>
<sequence length="385" mass="41213">MPPKGAIRGTGVGRPAQQKGGYARQIIDEVTSQENRSVVTAVTFFAAGVAFLHSSWSEILLPPVIARKPSTDPLNSFATAKGTIMLVTAAFTALLGLAAAQAPNTLARYNPNMRTASYNATFGIISVPKSVAQDLVPGYDLLPVPQDESLFPNGFPEDQHPVLVTNGLQNDIRITAVLPLQIKALLSAQYSVPYVDRLGNGKDAFQYQLNNYIGGIDGQNTMSLVPALVGSATGTPAVPATFDPNDQAYNSFPTGQYSSLVKQIGVFNFLSGPSIQGEAFDIYSSNEPTDMYTPKAFRALNNQPLILQGLVAALCLRNNYYFNNTQFMEPLLRSENVTFGSAVKSPLKNQVYQNQGAYAAVAQILGHNPESCSDAIANNDPAASQ</sequence>
<proteinExistence type="predicted"/>
<name>A0A3M7E860_HORWE</name>
<dbReference type="VEuPathDB" id="FungiDB:BTJ68_07279"/>
<organism evidence="1 2">
    <name type="scientific">Hortaea werneckii</name>
    <name type="common">Black yeast</name>
    <name type="synonym">Cladosporium werneckii</name>
    <dbReference type="NCBI Taxonomy" id="91943"/>
    <lineage>
        <taxon>Eukaryota</taxon>
        <taxon>Fungi</taxon>
        <taxon>Dikarya</taxon>
        <taxon>Ascomycota</taxon>
        <taxon>Pezizomycotina</taxon>
        <taxon>Dothideomycetes</taxon>
        <taxon>Dothideomycetidae</taxon>
        <taxon>Mycosphaerellales</taxon>
        <taxon>Teratosphaeriaceae</taxon>
        <taxon>Hortaea</taxon>
    </lineage>
</organism>
<reference evidence="1 2" key="1">
    <citation type="journal article" date="2018" name="BMC Genomics">
        <title>Genomic evidence for intraspecific hybridization in a clonal and extremely halotolerant yeast.</title>
        <authorList>
            <person name="Gostincar C."/>
            <person name="Stajich J.E."/>
            <person name="Zupancic J."/>
            <person name="Zalar P."/>
            <person name="Gunde-Cimerman N."/>
        </authorList>
    </citation>
    <scope>NUCLEOTIDE SEQUENCE [LARGE SCALE GENOMIC DNA]</scope>
    <source>
        <strain evidence="1 2">EXF-2682</strain>
    </source>
</reference>
<dbReference type="VEuPathDB" id="FungiDB:BTJ68_07280"/>
<dbReference type="InterPro" id="IPR020266">
    <property type="entry name" value="Tom6"/>
</dbReference>
<dbReference type="OrthoDB" id="265717at2759"/>
<evidence type="ECO:0000313" key="1">
    <source>
        <dbReference type="EMBL" id="RMY72772.1"/>
    </source>
</evidence>
<protein>
    <submittedName>
        <fullName evidence="1">Uncharacterized protein</fullName>
    </submittedName>
</protein>
<accession>A0A3M7E860</accession>
<dbReference type="AlphaFoldDB" id="A0A3M7E860"/>
<dbReference type="EMBL" id="QWIP01000111">
    <property type="protein sequence ID" value="RMY72772.1"/>
    <property type="molecule type" value="Genomic_DNA"/>
</dbReference>
<dbReference type="GO" id="GO:0030150">
    <property type="term" value="P:protein import into mitochondrial matrix"/>
    <property type="evidence" value="ECO:0007669"/>
    <property type="project" value="InterPro"/>
</dbReference>
<dbReference type="Proteomes" id="UP000269276">
    <property type="component" value="Unassembled WGS sequence"/>
</dbReference>
<evidence type="ECO:0000313" key="2">
    <source>
        <dbReference type="Proteomes" id="UP000269276"/>
    </source>
</evidence>